<dbReference type="RefSeq" id="WP_013536417.1">
    <property type="nucleotide sequence ID" value="NC_014924.1"/>
</dbReference>
<name>E6WWP2_PSEUU</name>
<evidence type="ECO:0000313" key="1">
    <source>
        <dbReference type="EMBL" id="ADV28591.1"/>
    </source>
</evidence>
<accession>E6WWP2</accession>
<dbReference type="KEGG" id="psu:Psesu_2764"/>
<dbReference type="Proteomes" id="UP000008632">
    <property type="component" value="Chromosome"/>
</dbReference>
<sequence length="201" mass="21562">MEATQGSPRHATHAGDEEPPQWRWLAMALAVAVHGPIVLLLSSGRGGEDTTPREPLERMRISWSERPRPRAAIPPIKAEAAPGPSPAAAVATTGQTAIAAPEPSRVPALSLDLPEGWLMRQPGGNGGDDNFRRDLFAHGDADPFVPPSHLPGLRMQDSSFGGRMQEAARRKACGELRGALSAKPESTEAIVASMKRWKCRM</sequence>
<gene>
    <name evidence="1" type="ordered locus">Psesu_2764</name>
</gene>
<dbReference type="EMBL" id="CP002446">
    <property type="protein sequence ID" value="ADV28591.1"/>
    <property type="molecule type" value="Genomic_DNA"/>
</dbReference>
<dbReference type="STRING" id="743721.Psesu_2764"/>
<reference evidence="1 2" key="1">
    <citation type="submission" date="2011-01" db="EMBL/GenBank/DDBJ databases">
        <title>Complete sequence of Pseudoxanthomonas suwonensis 11-1.</title>
        <authorList>
            <consortium name="US DOE Joint Genome Institute"/>
            <person name="Lucas S."/>
            <person name="Copeland A."/>
            <person name="Lapidus A."/>
            <person name="Cheng J.-F."/>
            <person name="Goodwin L."/>
            <person name="Pitluck S."/>
            <person name="Teshima H."/>
            <person name="Detter J.C."/>
            <person name="Han C."/>
            <person name="Tapia R."/>
            <person name="Land M."/>
            <person name="Hauser L."/>
            <person name="Kyrpides N."/>
            <person name="Ivanova N."/>
            <person name="Ovchinnikova G."/>
            <person name="Siebers A.K."/>
            <person name="Allgaier M."/>
            <person name="Thelen M.P."/>
            <person name="Hugenholtz P."/>
            <person name="Gladden J."/>
            <person name="Woyke T."/>
        </authorList>
    </citation>
    <scope>NUCLEOTIDE SEQUENCE [LARGE SCALE GENOMIC DNA]</scope>
    <source>
        <strain evidence="2">11-1</strain>
    </source>
</reference>
<evidence type="ECO:0000313" key="2">
    <source>
        <dbReference type="Proteomes" id="UP000008632"/>
    </source>
</evidence>
<dbReference type="OrthoDB" id="5985554at2"/>
<dbReference type="HOGENOM" id="CLU_1359457_0_0_6"/>
<proteinExistence type="predicted"/>
<organism evidence="1 2">
    <name type="scientific">Pseudoxanthomonas suwonensis (strain 11-1)</name>
    <dbReference type="NCBI Taxonomy" id="743721"/>
    <lineage>
        <taxon>Bacteria</taxon>
        <taxon>Pseudomonadati</taxon>
        <taxon>Pseudomonadota</taxon>
        <taxon>Gammaproteobacteria</taxon>
        <taxon>Lysobacterales</taxon>
        <taxon>Lysobacteraceae</taxon>
        <taxon>Pseudoxanthomonas</taxon>
    </lineage>
</organism>
<dbReference type="AlphaFoldDB" id="E6WWP2"/>
<keyword evidence="2" id="KW-1185">Reference proteome</keyword>
<protein>
    <submittedName>
        <fullName evidence="1">Uncharacterized protein</fullName>
    </submittedName>
</protein>